<feature type="compositionally biased region" description="Low complexity" evidence="7">
    <location>
        <begin position="272"/>
        <end position="289"/>
    </location>
</feature>
<sequence length="314" mass="34940">MGDSQQMILDPAIRDWVLIPIMIVMVLVGVLRHHITMLLNGTPKKPLLKAIRESKALLRGMRLRTFGNCIPHHAFTSRKQYLSQAYESGKYLKNPEAKETTGNPMTAPNPMTDPEMMEGMMDGMKKQMVNMVPQMVIMGWINFFFQGFIVIKLPFPLTPRFKSMLQSGVDTRDMDVTWVSSLSWYFLNLFGLGSVFALILGDNNAAGVDMAAMSSMPGMMPGMGAQPGQPQDFKKLFLAEKENVLITPHVWDLDDVEERLLVKYGKLDANISKKSSSSSSSSPSSSTTTKGKKELSIKDKIKAAQKTGGNAKRR</sequence>
<feature type="region of interest" description="Disordered" evidence="7">
    <location>
        <begin position="271"/>
        <end position="314"/>
    </location>
</feature>
<dbReference type="PANTHER" id="PTHR13116:SF5">
    <property type="entry name" value="ER MEMBRANE PROTEIN COMPLEX SUBUNIT 3"/>
    <property type="match status" value="1"/>
</dbReference>
<feature type="transmembrane region" description="Helical" evidence="8">
    <location>
        <begin position="135"/>
        <end position="155"/>
    </location>
</feature>
<proteinExistence type="inferred from homology"/>
<dbReference type="Pfam" id="PF01956">
    <property type="entry name" value="EMC3_TMCO1"/>
    <property type="match status" value="1"/>
</dbReference>
<evidence type="ECO:0000256" key="1">
    <source>
        <dbReference type="ARBA" id="ARBA00004141"/>
    </source>
</evidence>
<organism evidence="9 10">
    <name type="scientific">Absidia repens</name>
    <dbReference type="NCBI Taxonomy" id="90262"/>
    <lineage>
        <taxon>Eukaryota</taxon>
        <taxon>Fungi</taxon>
        <taxon>Fungi incertae sedis</taxon>
        <taxon>Mucoromycota</taxon>
        <taxon>Mucoromycotina</taxon>
        <taxon>Mucoromycetes</taxon>
        <taxon>Mucorales</taxon>
        <taxon>Cunninghamellaceae</taxon>
        <taxon>Absidia</taxon>
    </lineage>
</organism>
<evidence type="ECO:0000256" key="7">
    <source>
        <dbReference type="SAM" id="MobiDB-lite"/>
    </source>
</evidence>
<evidence type="ECO:0000256" key="4">
    <source>
        <dbReference type="ARBA" id="ARBA00022692"/>
    </source>
</evidence>
<gene>
    <name evidence="9" type="ORF">BCR42DRAFT_353252</name>
</gene>
<dbReference type="STRING" id="90262.A0A1X2IEM7"/>
<comment type="subcellular location">
    <subcellularLocation>
        <location evidence="1">Membrane</location>
        <topology evidence="1">Multi-pass membrane protein</topology>
    </subcellularLocation>
</comment>
<dbReference type="AlphaFoldDB" id="A0A1X2IEM7"/>
<dbReference type="Proteomes" id="UP000193560">
    <property type="component" value="Unassembled WGS sequence"/>
</dbReference>
<keyword evidence="4 8" id="KW-0812">Transmembrane</keyword>
<feature type="transmembrane region" description="Helical" evidence="8">
    <location>
        <begin position="16"/>
        <end position="35"/>
    </location>
</feature>
<dbReference type="InterPro" id="IPR008568">
    <property type="entry name" value="EMC3"/>
</dbReference>
<evidence type="ECO:0000313" key="9">
    <source>
        <dbReference type="EMBL" id="ORZ15151.1"/>
    </source>
</evidence>
<dbReference type="PANTHER" id="PTHR13116">
    <property type="entry name" value="ER MEMBRANE PROTEIN COMPLEX SUBUNIT 3"/>
    <property type="match status" value="1"/>
</dbReference>
<feature type="transmembrane region" description="Helical" evidence="8">
    <location>
        <begin position="182"/>
        <end position="200"/>
    </location>
</feature>
<protein>
    <recommendedName>
        <fullName evidence="3">ER membrane protein complex subunit 3</fullName>
    </recommendedName>
</protein>
<keyword evidence="10" id="KW-1185">Reference proteome</keyword>
<reference evidence="9 10" key="1">
    <citation type="submission" date="2016-07" db="EMBL/GenBank/DDBJ databases">
        <title>Pervasive Adenine N6-methylation of Active Genes in Fungi.</title>
        <authorList>
            <consortium name="DOE Joint Genome Institute"/>
            <person name="Mondo S.J."/>
            <person name="Dannebaum R.O."/>
            <person name="Kuo R.C."/>
            <person name="Labutti K."/>
            <person name="Haridas S."/>
            <person name="Kuo A."/>
            <person name="Salamov A."/>
            <person name="Ahrendt S.R."/>
            <person name="Lipzen A."/>
            <person name="Sullivan W."/>
            <person name="Andreopoulos W.B."/>
            <person name="Clum A."/>
            <person name="Lindquist E."/>
            <person name="Daum C."/>
            <person name="Ramamoorthy G.K."/>
            <person name="Gryganskyi A."/>
            <person name="Culley D."/>
            <person name="Magnuson J.K."/>
            <person name="James T.Y."/>
            <person name="O'Malley M.A."/>
            <person name="Stajich J.E."/>
            <person name="Spatafora J.W."/>
            <person name="Visel A."/>
            <person name="Grigoriev I.V."/>
        </authorList>
    </citation>
    <scope>NUCLEOTIDE SEQUENCE [LARGE SCALE GENOMIC DNA]</scope>
    <source>
        <strain evidence="9 10">NRRL 1336</strain>
    </source>
</reference>
<feature type="compositionally biased region" description="Basic and acidic residues" evidence="7">
    <location>
        <begin position="291"/>
        <end position="302"/>
    </location>
</feature>
<keyword evidence="6 8" id="KW-0472">Membrane</keyword>
<dbReference type="GO" id="GO:0072546">
    <property type="term" value="C:EMC complex"/>
    <property type="evidence" value="ECO:0007669"/>
    <property type="project" value="TreeGrafter"/>
</dbReference>
<dbReference type="OrthoDB" id="6745403at2759"/>
<evidence type="ECO:0000256" key="6">
    <source>
        <dbReference type="ARBA" id="ARBA00023136"/>
    </source>
</evidence>
<evidence type="ECO:0000256" key="3">
    <source>
        <dbReference type="ARBA" id="ARBA00020822"/>
    </source>
</evidence>
<evidence type="ECO:0000256" key="5">
    <source>
        <dbReference type="ARBA" id="ARBA00022989"/>
    </source>
</evidence>
<accession>A0A1X2IEM7</accession>
<keyword evidence="5 8" id="KW-1133">Transmembrane helix</keyword>
<dbReference type="GO" id="GO:0034975">
    <property type="term" value="P:protein folding in endoplasmic reticulum"/>
    <property type="evidence" value="ECO:0007669"/>
    <property type="project" value="TreeGrafter"/>
</dbReference>
<dbReference type="InterPro" id="IPR002809">
    <property type="entry name" value="EMC3/TMCO1"/>
</dbReference>
<evidence type="ECO:0000256" key="8">
    <source>
        <dbReference type="SAM" id="Phobius"/>
    </source>
</evidence>
<comment type="caution">
    <text evidence="9">The sequence shown here is derived from an EMBL/GenBank/DDBJ whole genome shotgun (WGS) entry which is preliminary data.</text>
</comment>
<comment type="similarity">
    <text evidence="2">Belongs to the EMC3 family.</text>
</comment>
<dbReference type="EMBL" id="MCGE01000013">
    <property type="protein sequence ID" value="ORZ15151.1"/>
    <property type="molecule type" value="Genomic_DNA"/>
</dbReference>
<dbReference type="SMART" id="SM01415">
    <property type="entry name" value="DUF106"/>
    <property type="match status" value="1"/>
</dbReference>
<evidence type="ECO:0000313" key="10">
    <source>
        <dbReference type="Proteomes" id="UP000193560"/>
    </source>
</evidence>
<evidence type="ECO:0000256" key="2">
    <source>
        <dbReference type="ARBA" id="ARBA00005376"/>
    </source>
</evidence>
<name>A0A1X2IEM7_9FUNG</name>